<gene>
    <name evidence="2" type="ORF">EUA03_05350</name>
</gene>
<protein>
    <submittedName>
        <fullName evidence="2">Uncharacterized protein</fullName>
    </submittedName>
</protein>
<feature type="compositionally biased region" description="Basic and acidic residues" evidence="1">
    <location>
        <begin position="1"/>
        <end position="10"/>
    </location>
</feature>
<dbReference type="EMBL" id="SDLO01000003">
    <property type="protein sequence ID" value="TDK92546.1"/>
    <property type="molecule type" value="Genomic_DNA"/>
</dbReference>
<dbReference type="AlphaFoldDB" id="A0A4R5WMS6"/>
<comment type="caution">
    <text evidence="2">The sequence shown here is derived from an EMBL/GenBank/DDBJ whole genome shotgun (WGS) entry which is preliminary data.</text>
</comment>
<evidence type="ECO:0000313" key="3">
    <source>
        <dbReference type="Proteomes" id="UP000294929"/>
    </source>
</evidence>
<feature type="region of interest" description="Disordered" evidence="1">
    <location>
        <begin position="1"/>
        <end position="36"/>
    </location>
</feature>
<name>A0A4R5WMS6_MYCMU</name>
<evidence type="ECO:0000313" key="2">
    <source>
        <dbReference type="EMBL" id="TDK92546.1"/>
    </source>
</evidence>
<dbReference type="Proteomes" id="UP000294929">
    <property type="component" value="Unassembled WGS sequence"/>
</dbReference>
<sequence>MREFNRDGDLTPRSNPGTVGGRRKSLAAVGMAVGAS</sequence>
<proteinExistence type="predicted"/>
<organism evidence="2 3">
    <name type="scientific">Mycolicibacterium mucogenicum</name>
    <name type="common">Mycobacterium mucogenicum</name>
    <dbReference type="NCBI Taxonomy" id="56689"/>
    <lineage>
        <taxon>Bacteria</taxon>
        <taxon>Bacillati</taxon>
        <taxon>Actinomycetota</taxon>
        <taxon>Actinomycetes</taxon>
        <taxon>Mycobacteriales</taxon>
        <taxon>Mycobacteriaceae</taxon>
        <taxon>Mycolicibacterium</taxon>
    </lineage>
</organism>
<reference evidence="2 3" key="1">
    <citation type="submission" date="2019-01" db="EMBL/GenBank/DDBJ databases">
        <title>High-quality-draft genome sequences of five non-tuberculosis mycobacteriaceae isolated from a nosocomial environment.</title>
        <authorList>
            <person name="Tiago I."/>
            <person name="Alarico S."/>
            <person name="Pereira S.G."/>
            <person name="Coelho C."/>
            <person name="Maranha A."/>
            <person name="Empadinhas N."/>
        </authorList>
    </citation>
    <scope>NUCLEOTIDE SEQUENCE [LARGE SCALE GENOMIC DNA]</scope>
    <source>
        <strain evidence="2 3">24AIII</strain>
    </source>
</reference>
<evidence type="ECO:0000256" key="1">
    <source>
        <dbReference type="SAM" id="MobiDB-lite"/>
    </source>
</evidence>
<accession>A0A4R5WMS6</accession>